<dbReference type="PANTHER" id="PTHR22970">
    <property type="entry name" value="AT-RICH INTERACTIVE DOMAIN-CONTAINING PROTEIN 2"/>
    <property type="match status" value="1"/>
</dbReference>
<evidence type="ECO:0000256" key="2">
    <source>
        <dbReference type="ARBA" id="ARBA00023163"/>
    </source>
</evidence>
<dbReference type="GO" id="GO:0016586">
    <property type="term" value="C:RSC-type complex"/>
    <property type="evidence" value="ECO:0007669"/>
    <property type="project" value="TreeGrafter"/>
</dbReference>
<feature type="domain" description="ARID" evidence="5">
    <location>
        <begin position="11"/>
        <end position="103"/>
    </location>
</feature>
<evidence type="ECO:0000259" key="5">
    <source>
        <dbReference type="PROSITE" id="PS51011"/>
    </source>
</evidence>
<dbReference type="CDD" id="cd16100">
    <property type="entry name" value="ARID"/>
    <property type="match status" value="1"/>
</dbReference>
<dbReference type="PANTHER" id="PTHR22970:SF14">
    <property type="entry name" value="AT-RICH INTERACTIVE DOMAIN-CONTAINING PROTEIN 2"/>
    <property type="match status" value="1"/>
</dbReference>
<comment type="caution">
    <text evidence="6">The sequence shown here is derived from an EMBL/GenBank/DDBJ whole genome shotgun (WGS) entry which is preliminary data.</text>
</comment>
<dbReference type="SMART" id="SM00501">
    <property type="entry name" value="BRIGHT"/>
    <property type="match status" value="1"/>
</dbReference>
<keyword evidence="2" id="KW-0804">Transcription</keyword>
<feature type="compositionally biased region" description="Low complexity" evidence="4">
    <location>
        <begin position="484"/>
        <end position="503"/>
    </location>
</feature>
<feature type="compositionally biased region" description="Polar residues" evidence="4">
    <location>
        <begin position="155"/>
        <end position="180"/>
    </location>
</feature>
<dbReference type="Gene3D" id="1.10.150.60">
    <property type="entry name" value="ARID DNA-binding domain"/>
    <property type="match status" value="1"/>
</dbReference>
<dbReference type="InterPro" id="IPR052406">
    <property type="entry name" value="Chromatin_Remodeling_Comp"/>
</dbReference>
<evidence type="ECO:0000256" key="4">
    <source>
        <dbReference type="SAM" id="MobiDB-lite"/>
    </source>
</evidence>
<dbReference type="SMART" id="SM01014">
    <property type="entry name" value="ARID"/>
    <property type="match status" value="1"/>
</dbReference>
<evidence type="ECO:0000256" key="3">
    <source>
        <dbReference type="ARBA" id="ARBA00023242"/>
    </source>
</evidence>
<keyword evidence="1" id="KW-0805">Transcription regulation</keyword>
<evidence type="ECO:0000313" key="6">
    <source>
        <dbReference type="EMBL" id="ORZ24217.1"/>
    </source>
</evidence>
<accession>A0A1X2IY32</accession>
<evidence type="ECO:0000256" key="1">
    <source>
        <dbReference type="ARBA" id="ARBA00023015"/>
    </source>
</evidence>
<dbReference type="EMBL" id="MCGE01000002">
    <property type="protein sequence ID" value="ORZ24217.1"/>
    <property type="molecule type" value="Genomic_DNA"/>
</dbReference>
<proteinExistence type="predicted"/>
<dbReference type="InterPro" id="IPR001606">
    <property type="entry name" value="ARID_dom"/>
</dbReference>
<dbReference type="Pfam" id="PF01388">
    <property type="entry name" value="ARID"/>
    <property type="match status" value="1"/>
</dbReference>
<evidence type="ECO:0000313" key="7">
    <source>
        <dbReference type="Proteomes" id="UP000193560"/>
    </source>
</evidence>
<dbReference type="STRING" id="90262.A0A1X2IY32"/>
<dbReference type="GO" id="GO:0003677">
    <property type="term" value="F:DNA binding"/>
    <property type="evidence" value="ECO:0007669"/>
    <property type="project" value="InterPro"/>
</dbReference>
<protein>
    <recommendedName>
        <fullName evidence="5">ARID domain-containing protein</fullName>
    </recommendedName>
</protein>
<gene>
    <name evidence="6" type="ORF">BCR42DRAFT_365444</name>
</gene>
<dbReference type="Proteomes" id="UP000193560">
    <property type="component" value="Unassembled WGS sequence"/>
</dbReference>
<feature type="region of interest" description="Disordered" evidence="4">
    <location>
        <begin position="126"/>
        <end position="180"/>
    </location>
</feature>
<feature type="region of interest" description="Disordered" evidence="4">
    <location>
        <begin position="483"/>
        <end position="503"/>
    </location>
</feature>
<keyword evidence="7" id="KW-1185">Reference proteome</keyword>
<organism evidence="6 7">
    <name type="scientific">Absidia repens</name>
    <dbReference type="NCBI Taxonomy" id="90262"/>
    <lineage>
        <taxon>Eukaryota</taxon>
        <taxon>Fungi</taxon>
        <taxon>Fungi incertae sedis</taxon>
        <taxon>Mucoromycota</taxon>
        <taxon>Mucoromycotina</taxon>
        <taxon>Mucoromycetes</taxon>
        <taxon>Mucorales</taxon>
        <taxon>Cunninghamellaceae</taxon>
        <taxon>Absidia</taxon>
    </lineage>
</organism>
<dbReference type="PROSITE" id="PS51011">
    <property type="entry name" value="ARID"/>
    <property type="match status" value="1"/>
</dbReference>
<reference evidence="6 7" key="1">
    <citation type="submission" date="2016-07" db="EMBL/GenBank/DDBJ databases">
        <title>Pervasive Adenine N6-methylation of Active Genes in Fungi.</title>
        <authorList>
            <consortium name="DOE Joint Genome Institute"/>
            <person name="Mondo S.J."/>
            <person name="Dannebaum R.O."/>
            <person name="Kuo R.C."/>
            <person name="Labutti K."/>
            <person name="Haridas S."/>
            <person name="Kuo A."/>
            <person name="Salamov A."/>
            <person name="Ahrendt S.R."/>
            <person name="Lipzen A."/>
            <person name="Sullivan W."/>
            <person name="Andreopoulos W.B."/>
            <person name="Clum A."/>
            <person name="Lindquist E."/>
            <person name="Daum C."/>
            <person name="Ramamoorthy G.K."/>
            <person name="Gryganskyi A."/>
            <person name="Culley D."/>
            <person name="Magnuson J.K."/>
            <person name="James T.Y."/>
            <person name="O'Malley M.A."/>
            <person name="Stajich J.E."/>
            <person name="Spatafora J.W."/>
            <person name="Visel A."/>
            <person name="Grigoriev I.V."/>
        </authorList>
    </citation>
    <scope>NUCLEOTIDE SEQUENCE [LARGE SCALE GENOMIC DNA]</scope>
    <source>
        <strain evidence="6 7">NRRL 1336</strain>
    </source>
</reference>
<feature type="region of interest" description="Disordered" evidence="4">
    <location>
        <begin position="697"/>
        <end position="764"/>
    </location>
</feature>
<keyword evidence="3" id="KW-0539">Nucleus</keyword>
<dbReference type="AlphaFoldDB" id="A0A1X2IY32"/>
<sequence length="829" mass="91263">MRKLTNTIDRTAEYVNFINNLSQFHAAKGTTLQVEPILGKKRLDLLKLFKIVMNIGGFDKVTQGRAWKQVGNQFGFPATCTNSAYILKGLYIRNLLGWEEEHVNGKIWKPPEELKGPDAHKLSTLAGNRYKKHVPGSTSKAKQKKMKGEQRISVVDSSQDPTYPLTPVSQDSLSYTSDTSDPIATTNDALLEEPVKQKILFALRFGSDKDIDWALHFLLDLTFTTPHHLPISATPMLMELLLDHGRPYIKHQQKQHNGDNKNSSCDALSSLMDMDDDNESTVKYDRLKKVLHVIRNYSTMEPDATAMATHILLKELLIATLDLATLLGNLELSRYCVDIVEKMTAHIPLAGPDDHWIPCLTKLIYAQDPYVVVASIRSLTMIGMCDLNQLFLANNTQVIACIAQNLLATDEEMVGVSLEYLYQQVCISAECKSQMLSAYGGAYVALLVEKVQSTSKYYVAKLIKEEIATAATSPNSNFMLQPLSPSGSSSSSSGSSGISSTASSVIGTPTSSLSVPGSQYGSVPDLTNYSTLDEPFRCLGWLKDKFEVTTTSSTLSLDDMYLLYYSRFGTEKALKMNHFYSVLTIAFPEEPPAHIMENGQIIPNTSKTGTKIEGLCVKGLQIKMNILHDEAKSQYVCQWIKCTNNIHNDQHSLDDHIINDHALTTDDGEDGKHHCKWLGCTMELESKDDWITHIHGHATETSPSSSAIAVESTSESSSLSTPTPTTTPPPSSGQHDNTGLRNMESDSSTNSEPTTPMSDGPAGELKGIPLVAIHLLRSLSEDPTASTYMAPYEIKLINAADSKPLLSPFVYSILSNIRIHSTVTSPTTL</sequence>
<dbReference type="InterPro" id="IPR036431">
    <property type="entry name" value="ARID_dom_sf"/>
</dbReference>
<dbReference type="SUPFAM" id="SSF46774">
    <property type="entry name" value="ARID-like"/>
    <property type="match status" value="1"/>
</dbReference>
<dbReference type="OrthoDB" id="338531at2759"/>
<feature type="compositionally biased region" description="Polar residues" evidence="4">
    <location>
        <begin position="733"/>
        <end position="757"/>
    </location>
</feature>
<feature type="compositionally biased region" description="Low complexity" evidence="4">
    <location>
        <begin position="701"/>
        <end position="724"/>
    </location>
</feature>
<name>A0A1X2IY32_9FUNG</name>